<evidence type="ECO:0000259" key="1">
    <source>
        <dbReference type="Pfam" id="PF04937"/>
    </source>
</evidence>
<accession>A0A2U1KR16</accession>
<proteinExistence type="predicted"/>
<evidence type="ECO:0000313" key="3">
    <source>
        <dbReference type="Proteomes" id="UP000245207"/>
    </source>
</evidence>
<dbReference type="Proteomes" id="UP000245207">
    <property type="component" value="Unassembled WGS sequence"/>
</dbReference>
<protein>
    <recommendedName>
        <fullName evidence="1">DUF659 domain-containing protein</fullName>
    </recommendedName>
</protein>
<dbReference type="AlphaFoldDB" id="A0A2U1KR16"/>
<evidence type="ECO:0000313" key="2">
    <source>
        <dbReference type="EMBL" id="PWA39176.1"/>
    </source>
</evidence>
<dbReference type="Pfam" id="PF04937">
    <property type="entry name" value="DUF659"/>
    <property type="match status" value="1"/>
</dbReference>
<gene>
    <name evidence="2" type="ORF">CTI12_AA574430</name>
</gene>
<comment type="caution">
    <text evidence="2">The sequence shown here is derived from an EMBL/GenBank/DDBJ whole genome shotgun (WGS) entry which is preliminary data.</text>
</comment>
<dbReference type="OrthoDB" id="2442898at2759"/>
<reference evidence="2 3" key="1">
    <citation type="journal article" date="2018" name="Mol. Plant">
        <title>The genome of Artemisia annua provides insight into the evolution of Asteraceae family and artemisinin biosynthesis.</title>
        <authorList>
            <person name="Shen Q."/>
            <person name="Zhang L."/>
            <person name="Liao Z."/>
            <person name="Wang S."/>
            <person name="Yan T."/>
            <person name="Shi P."/>
            <person name="Liu M."/>
            <person name="Fu X."/>
            <person name="Pan Q."/>
            <person name="Wang Y."/>
            <person name="Lv Z."/>
            <person name="Lu X."/>
            <person name="Zhang F."/>
            <person name="Jiang W."/>
            <person name="Ma Y."/>
            <person name="Chen M."/>
            <person name="Hao X."/>
            <person name="Li L."/>
            <person name="Tang Y."/>
            <person name="Lv G."/>
            <person name="Zhou Y."/>
            <person name="Sun X."/>
            <person name="Brodelius P.E."/>
            <person name="Rose J.K.C."/>
            <person name="Tang K."/>
        </authorList>
    </citation>
    <scope>NUCLEOTIDE SEQUENCE [LARGE SCALE GENOMIC DNA]</scope>
    <source>
        <strain evidence="3">cv. Huhao1</strain>
        <tissue evidence="2">Leaf</tissue>
    </source>
</reference>
<feature type="domain" description="DUF659" evidence="1">
    <location>
        <begin position="44"/>
        <end position="90"/>
    </location>
</feature>
<organism evidence="2 3">
    <name type="scientific">Artemisia annua</name>
    <name type="common">Sweet wormwood</name>
    <dbReference type="NCBI Taxonomy" id="35608"/>
    <lineage>
        <taxon>Eukaryota</taxon>
        <taxon>Viridiplantae</taxon>
        <taxon>Streptophyta</taxon>
        <taxon>Embryophyta</taxon>
        <taxon>Tracheophyta</taxon>
        <taxon>Spermatophyta</taxon>
        <taxon>Magnoliopsida</taxon>
        <taxon>eudicotyledons</taxon>
        <taxon>Gunneridae</taxon>
        <taxon>Pentapetalae</taxon>
        <taxon>asterids</taxon>
        <taxon>campanulids</taxon>
        <taxon>Asterales</taxon>
        <taxon>Asteraceae</taxon>
        <taxon>Asteroideae</taxon>
        <taxon>Anthemideae</taxon>
        <taxon>Artemisiinae</taxon>
        <taxon>Artemisia</taxon>
    </lineage>
</organism>
<sequence>MRVTTTFQLSSFPSHLLFHLLNIKCPKRSSRLQHLFYGRSYHPPSQYQLRESLLKEEVERTKGLFKKQEEEWAQNGCSVITDEWSVDKSKAKKHNEFLCEL</sequence>
<dbReference type="EMBL" id="PKPP01014878">
    <property type="protein sequence ID" value="PWA39176.1"/>
    <property type="molecule type" value="Genomic_DNA"/>
</dbReference>
<dbReference type="InterPro" id="IPR007021">
    <property type="entry name" value="DUF659"/>
</dbReference>
<name>A0A2U1KR16_ARTAN</name>
<keyword evidence="3" id="KW-1185">Reference proteome</keyword>